<protein>
    <recommendedName>
        <fullName evidence="3">DUF4238 domain-containing protein</fullName>
    </recommendedName>
</protein>
<dbReference type="InterPro" id="IPR025332">
    <property type="entry name" value="DUF4238"/>
</dbReference>
<name>A0ABV4FAC2_BRAEL</name>
<dbReference type="Proteomes" id="UP001565471">
    <property type="component" value="Unassembled WGS sequence"/>
</dbReference>
<sequence>MTARRHHFVSQCYLNNFAGPHKKVPQIRVYDRVSKTAFRTGIDNVVAERDFNRFEAEGQQPDAFENSMAGFEGELDGPLGRIIATRSLSNDGDRA</sequence>
<dbReference type="RefSeq" id="WP_253576768.1">
    <property type="nucleotide sequence ID" value="NZ_CP126026.1"/>
</dbReference>
<accession>A0ABV4FAC2</accession>
<evidence type="ECO:0000313" key="2">
    <source>
        <dbReference type="Proteomes" id="UP001565471"/>
    </source>
</evidence>
<proteinExistence type="predicted"/>
<evidence type="ECO:0000313" key="1">
    <source>
        <dbReference type="EMBL" id="MEY9320414.1"/>
    </source>
</evidence>
<comment type="caution">
    <text evidence="1">The sequence shown here is derived from an EMBL/GenBank/DDBJ whole genome shotgun (WGS) entry which is preliminary data.</text>
</comment>
<evidence type="ECO:0008006" key="3">
    <source>
        <dbReference type="Google" id="ProtNLM"/>
    </source>
</evidence>
<keyword evidence="2" id="KW-1185">Reference proteome</keyword>
<dbReference type="Pfam" id="PF14022">
    <property type="entry name" value="DUF4238"/>
    <property type="match status" value="1"/>
</dbReference>
<dbReference type="EMBL" id="JBGBZA010000002">
    <property type="protein sequence ID" value="MEY9320414.1"/>
    <property type="molecule type" value="Genomic_DNA"/>
</dbReference>
<gene>
    <name evidence="1" type="ORF">ABIF29_007213</name>
</gene>
<organism evidence="1 2">
    <name type="scientific">Bradyrhizobium elkanii</name>
    <dbReference type="NCBI Taxonomy" id="29448"/>
    <lineage>
        <taxon>Bacteria</taxon>
        <taxon>Pseudomonadati</taxon>
        <taxon>Pseudomonadota</taxon>
        <taxon>Alphaproteobacteria</taxon>
        <taxon>Hyphomicrobiales</taxon>
        <taxon>Nitrobacteraceae</taxon>
        <taxon>Bradyrhizobium</taxon>
    </lineage>
</organism>
<reference evidence="1 2" key="1">
    <citation type="submission" date="2024-07" db="EMBL/GenBank/DDBJ databases">
        <title>Genomic Encyclopedia of Type Strains, Phase V (KMG-V): Genome sequencing to study the core and pangenomes of soil and plant-associated prokaryotes.</title>
        <authorList>
            <person name="Whitman W."/>
        </authorList>
    </citation>
    <scope>NUCLEOTIDE SEQUENCE [LARGE SCALE GENOMIC DNA]</scope>
    <source>
        <strain evidence="1 2">USDA 415</strain>
    </source>
</reference>